<dbReference type="SUPFAM" id="SSF51735">
    <property type="entry name" value="NAD(P)-binding Rossmann-fold domains"/>
    <property type="match status" value="1"/>
</dbReference>
<dbReference type="InterPro" id="IPR002347">
    <property type="entry name" value="SDR_fam"/>
</dbReference>
<sequence length="262" mass="27995">MTQPSKKALVTGASRGIGKAIALRLAEAGFDVVVHFHEKREEAEVVAETIRQTGRNAYLLQADLSETAQAIQLGEQAWDVADGLDVLVNNAGVSYKKHFLDVTEADFDQFNNVNFRSTTFLTQSVARNMVKHSVAGSIWTVTSVNGVRPGLGLTLYGATKGALETLMKGVAMELGPHNIRVNTLAVGAIQTDINRDVWENPALLQTVNDGIPAGRLGLPDEIASVLVDLIASGSYMTGSTITIDGGLLLMRGYGKLKPYGDA</sequence>
<gene>
    <name evidence="3" type="ORF">GK108_24605</name>
</gene>
<keyword evidence="2" id="KW-0560">Oxidoreductase</keyword>
<dbReference type="GO" id="GO:0016491">
    <property type="term" value="F:oxidoreductase activity"/>
    <property type="evidence" value="ECO:0007669"/>
    <property type="project" value="UniProtKB-KW"/>
</dbReference>
<dbReference type="RefSeq" id="WP_163954193.1">
    <property type="nucleotide sequence ID" value="NZ_JAAFZH010000015.1"/>
</dbReference>
<dbReference type="Proteomes" id="UP000474175">
    <property type="component" value="Unassembled WGS sequence"/>
</dbReference>
<evidence type="ECO:0000256" key="2">
    <source>
        <dbReference type="ARBA" id="ARBA00023002"/>
    </source>
</evidence>
<dbReference type="PANTHER" id="PTHR43639">
    <property type="entry name" value="OXIDOREDUCTASE, SHORT-CHAIN DEHYDROGENASE/REDUCTASE FAMILY (AFU_ORTHOLOGUE AFUA_5G02870)"/>
    <property type="match status" value="1"/>
</dbReference>
<comment type="similarity">
    <text evidence="1">Belongs to the short-chain dehydrogenases/reductases (SDR) family.</text>
</comment>
<proteinExistence type="inferred from homology"/>
<evidence type="ECO:0000256" key="1">
    <source>
        <dbReference type="ARBA" id="ARBA00006484"/>
    </source>
</evidence>
<dbReference type="EMBL" id="JAAFZH010000015">
    <property type="protein sequence ID" value="NDU98087.1"/>
    <property type="molecule type" value="Genomic_DNA"/>
</dbReference>
<dbReference type="InterPro" id="IPR020904">
    <property type="entry name" value="Sc_DH/Rdtase_CS"/>
</dbReference>
<dbReference type="InterPro" id="IPR036291">
    <property type="entry name" value="NAD(P)-bd_dom_sf"/>
</dbReference>
<dbReference type="PROSITE" id="PS00061">
    <property type="entry name" value="ADH_SHORT"/>
    <property type="match status" value="1"/>
</dbReference>
<evidence type="ECO:0000313" key="4">
    <source>
        <dbReference type="Proteomes" id="UP000474175"/>
    </source>
</evidence>
<protein>
    <submittedName>
        <fullName evidence="3">SDR family oxidoreductase</fullName>
    </submittedName>
</protein>
<keyword evidence="4" id="KW-1185">Reference proteome</keyword>
<dbReference type="Pfam" id="PF13561">
    <property type="entry name" value="adh_short_C2"/>
    <property type="match status" value="1"/>
</dbReference>
<organism evidence="3 4">
    <name type="scientific">Spirosoma terrae</name>
    <dbReference type="NCBI Taxonomy" id="1968276"/>
    <lineage>
        <taxon>Bacteria</taxon>
        <taxon>Pseudomonadati</taxon>
        <taxon>Bacteroidota</taxon>
        <taxon>Cytophagia</taxon>
        <taxon>Cytophagales</taxon>
        <taxon>Cytophagaceae</taxon>
        <taxon>Spirosoma</taxon>
    </lineage>
</organism>
<dbReference type="PRINTS" id="PR00081">
    <property type="entry name" value="GDHRDH"/>
</dbReference>
<comment type="caution">
    <text evidence="3">The sequence shown here is derived from an EMBL/GenBank/DDBJ whole genome shotgun (WGS) entry which is preliminary data.</text>
</comment>
<reference evidence="3 4" key="1">
    <citation type="submission" date="2020-02" db="EMBL/GenBank/DDBJ databases">
        <title>Draft genome sequence of two Spirosoma agri KCTC 52727 and Spirosoma terrae KCTC 52035.</title>
        <authorList>
            <person name="Rojas J."/>
            <person name="Ambika Manirajan B."/>
            <person name="Suarez C."/>
            <person name="Ratering S."/>
            <person name="Schnell S."/>
        </authorList>
    </citation>
    <scope>NUCLEOTIDE SEQUENCE [LARGE SCALE GENOMIC DNA]</scope>
    <source>
        <strain evidence="3 4">KCTC 52035</strain>
    </source>
</reference>
<dbReference type="Gene3D" id="3.40.50.720">
    <property type="entry name" value="NAD(P)-binding Rossmann-like Domain"/>
    <property type="match status" value="1"/>
</dbReference>
<dbReference type="FunFam" id="3.40.50.720:FF:000084">
    <property type="entry name" value="Short-chain dehydrogenase reductase"/>
    <property type="match status" value="1"/>
</dbReference>
<dbReference type="AlphaFoldDB" id="A0A6L9LEN1"/>
<name>A0A6L9LEN1_9BACT</name>
<dbReference type="PRINTS" id="PR00080">
    <property type="entry name" value="SDRFAMILY"/>
</dbReference>
<dbReference type="PANTHER" id="PTHR43639:SF1">
    <property type="entry name" value="SHORT-CHAIN DEHYDROGENASE_REDUCTASE FAMILY PROTEIN"/>
    <property type="match status" value="1"/>
</dbReference>
<evidence type="ECO:0000313" key="3">
    <source>
        <dbReference type="EMBL" id="NDU98087.1"/>
    </source>
</evidence>
<accession>A0A6L9LEN1</accession>